<dbReference type="Proteomes" id="UP001595912">
    <property type="component" value="Unassembled WGS sequence"/>
</dbReference>
<feature type="non-terminal residue" evidence="1">
    <location>
        <position position="63"/>
    </location>
</feature>
<dbReference type="EMBL" id="JBHSIU010000121">
    <property type="protein sequence ID" value="MFC5007359.1"/>
    <property type="molecule type" value="Genomic_DNA"/>
</dbReference>
<gene>
    <name evidence="1" type="ORF">ACFPIJ_57310</name>
</gene>
<evidence type="ECO:0000313" key="2">
    <source>
        <dbReference type="Proteomes" id="UP001595912"/>
    </source>
</evidence>
<comment type="caution">
    <text evidence="1">The sequence shown here is derived from an EMBL/GenBank/DDBJ whole genome shotgun (WGS) entry which is preliminary data.</text>
</comment>
<accession>A0ABV9WJB8</accession>
<organism evidence="1 2">
    <name type="scientific">Dactylosporangium cerinum</name>
    <dbReference type="NCBI Taxonomy" id="1434730"/>
    <lineage>
        <taxon>Bacteria</taxon>
        <taxon>Bacillati</taxon>
        <taxon>Actinomycetota</taxon>
        <taxon>Actinomycetes</taxon>
        <taxon>Micromonosporales</taxon>
        <taxon>Micromonosporaceae</taxon>
        <taxon>Dactylosporangium</taxon>
    </lineage>
</organism>
<reference evidence="2" key="1">
    <citation type="journal article" date="2019" name="Int. J. Syst. Evol. Microbiol.">
        <title>The Global Catalogue of Microorganisms (GCM) 10K type strain sequencing project: providing services to taxonomists for standard genome sequencing and annotation.</title>
        <authorList>
            <consortium name="The Broad Institute Genomics Platform"/>
            <consortium name="The Broad Institute Genome Sequencing Center for Infectious Disease"/>
            <person name="Wu L."/>
            <person name="Ma J."/>
        </authorList>
    </citation>
    <scope>NUCLEOTIDE SEQUENCE [LARGE SCALE GENOMIC DNA]</scope>
    <source>
        <strain evidence="2">CGMCC 4.7152</strain>
    </source>
</reference>
<proteinExistence type="predicted"/>
<sequence>MFGYRVPAPNEALLISGRKQRGADALPFKIVTGHGTFVVPVFSKATRLTLAMQEAEVEEDCYT</sequence>
<name>A0ABV9WJB8_9ACTN</name>
<protein>
    <submittedName>
        <fullName evidence="1">Flotillin</fullName>
    </submittedName>
</protein>
<keyword evidence="2" id="KW-1185">Reference proteome</keyword>
<evidence type="ECO:0000313" key="1">
    <source>
        <dbReference type="EMBL" id="MFC5007359.1"/>
    </source>
</evidence>